<dbReference type="Pfam" id="PF14229">
    <property type="entry name" value="DUF4332"/>
    <property type="match status" value="1"/>
</dbReference>
<keyword evidence="4" id="KW-1185">Reference proteome</keyword>
<accession>A0A447CR47</accession>
<gene>
    <name evidence="3" type="ORF">RHODGE_RHODGE_00662</name>
</gene>
<protein>
    <recommendedName>
        <fullName evidence="2">DUF4332 domain-containing protein</fullName>
    </recommendedName>
</protein>
<sequence>MGRVTGRDTGREHAGPDRVTDADAVDSFEPKGVGLDGTARDRAMRYSIAELDTVVPGIAVALKAAGIRTTARLLEAAKTPKGRKTLAERTGLSPQCLLRVANYADKMRIKGVGEDYAELLEAAGVDTVRELKYRNPANLAKRMAEVNRQRKLVRTLPSEKAIERWIEAAKDLPVKISY</sequence>
<evidence type="ECO:0000256" key="1">
    <source>
        <dbReference type="SAM" id="MobiDB-lite"/>
    </source>
</evidence>
<evidence type="ECO:0000313" key="4">
    <source>
        <dbReference type="Proteomes" id="UP000289200"/>
    </source>
</evidence>
<proteinExistence type="predicted"/>
<comment type="caution">
    <text evidence="3">The sequence shown here is derived from an EMBL/GenBank/DDBJ whole genome shotgun (WGS) entry which is preliminary data.</text>
</comment>
<feature type="domain" description="DUF4332" evidence="2">
    <location>
        <begin position="60"/>
        <end position="172"/>
    </location>
</feature>
<dbReference type="Proteomes" id="UP000289200">
    <property type="component" value="Unassembled WGS sequence"/>
</dbReference>
<dbReference type="Gene3D" id="1.10.150.20">
    <property type="entry name" value="5' to 3' exonuclease, C-terminal subdomain"/>
    <property type="match status" value="1"/>
</dbReference>
<organism evidence="3 4">
    <name type="scientific">Rhodoplanes serenus</name>
    <dbReference type="NCBI Taxonomy" id="200615"/>
    <lineage>
        <taxon>Bacteria</taxon>
        <taxon>Pseudomonadati</taxon>
        <taxon>Pseudomonadota</taxon>
        <taxon>Alphaproteobacteria</taxon>
        <taxon>Hyphomicrobiales</taxon>
        <taxon>Nitrobacteraceae</taxon>
        <taxon>Rhodoplanes</taxon>
    </lineage>
</organism>
<dbReference type="EMBL" id="UWOC01000039">
    <property type="protein sequence ID" value="VCU07575.1"/>
    <property type="molecule type" value="Genomic_DNA"/>
</dbReference>
<name>A0A447CR47_9BRAD</name>
<feature type="compositionally biased region" description="Basic and acidic residues" evidence="1">
    <location>
        <begin position="1"/>
        <end position="21"/>
    </location>
</feature>
<reference evidence="4" key="1">
    <citation type="submission" date="2018-10" db="EMBL/GenBank/DDBJ databases">
        <authorList>
            <person name="Peiro R."/>
            <person name="Begona"/>
            <person name="Cbmso G."/>
            <person name="Lopez M."/>
            <person name="Gonzalez S."/>
            <person name="Sacristan E."/>
            <person name="Castillo E."/>
        </authorList>
    </citation>
    <scope>NUCLEOTIDE SEQUENCE [LARGE SCALE GENOMIC DNA]</scope>
</reference>
<dbReference type="AlphaFoldDB" id="A0A447CR47"/>
<dbReference type="InterPro" id="IPR025567">
    <property type="entry name" value="DUF4332"/>
</dbReference>
<feature type="region of interest" description="Disordered" evidence="1">
    <location>
        <begin position="1"/>
        <end position="33"/>
    </location>
</feature>
<evidence type="ECO:0000313" key="3">
    <source>
        <dbReference type="EMBL" id="VCU07575.1"/>
    </source>
</evidence>
<evidence type="ECO:0000259" key="2">
    <source>
        <dbReference type="Pfam" id="PF14229"/>
    </source>
</evidence>